<protein>
    <submittedName>
        <fullName evidence="2">Helix-turn-helix domain-containing protein</fullName>
    </submittedName>
</protein>
<dbReference type="RefSeq" id="WP_167972529.1">
    <property type="nucleotide sequence ID" value="NZ_BHZG01000343.1"/>
</dbReference>
<dbReference type="Proteomes" id="UP000578686">
    <property type="component" value="Unassembled WGS sequence"/>
</dbReference>
<sequence length="272" mass="30308">MPERGYRTPRQKYGDELRRRRTAAGMTQEALSSIVVCSPTLISHFEAGRRLPNPDDAARIDQALATDGWFARWLKDLERRFADHFTEAAELEQLASVIRHFGSMLVPGILQTPEYAREIFRTGWPNPAGESIDEQVVNRMNRAARLTDPSSPVIWTLLDESVIRRPVGGPTVMAKQLEKIADLAESGRLRLHILPFSTGSHALMEGMLSLMEFPDGAPVAYTENVLTGRLIDDPAQVARCQAMYDLALSDALPHQESVALLRAVAKDYTDEA</sequence>
<dbReference type="SMART" id="SM00530">
    <property type="entry name" value="HTH_XRE"/>
    <property type="match status" value="1"/>
</dbReference>
<feature type="domain" description="HTH cro/C1-type" evidence="1">
    <location>
        <begin position="17"/>
        <end position="70"/>
    </location>
</feature>
<gene>
    <name evidence="2" type="ORF">HCN56_18320</name>
</gene>
<dbReference type="Gene3D" id="1.10.260.40">
    <property type="entry name" value="lambda repressor-like DNA-binding domains"/>
    <property type="match status" value="1"/>
</dbReference>
<dbReference type="InterPro" id="IPR043917">
    <property type="entry name" value="DUF5753"/>
</dbReference>
<organism evidence="2 3">
    <name type="scientific">Streptomyces lonarensis</name>
    <dbReference type="NCBI Taxonomy" id="700599"/>
    <lineage>
        <taxon>Bacteria</taxon>
        <taxon>Bacillati</taxon>
        <taxon>Actinomycetota</taxon>
        <taxon>Actinomycetes</taxon>
        <taxon>Kitasatosporales</taxon>
        <taxon>Streptomycetaceae</taxon>
        <taxon>Streptomyces</taxon>
    </lineage>
</organism>
<keyword evidence="3" id="KW-1185">Reference proteome</keyword>
<accession>A0A7X6I0H0</accession>
<dbReference type="Pfam" id="PF13560">
    <property type="entry name" value="HTH_31"/>
    <property type="match status" value="1"/>
</dbReference>
<evidence type="ECO:0000313" key="2">
    <source>
        <dbReference type="EMBL" id="NJQ07485.1"/>
    </source>
</evidence>
<proteinExistence type="predicted"/>
<comment type="caution">
    <text evidence="2">The sequence shown here is derived from an EMBL/GenBank/DDBJ whole genome shotgun (WGS) entry which is preliminary data.</text>
</comment>
<dbReference type="PROSITE" id="PS50943">
    <property type="entry name" value="HTH_CROC1"/>
    <property type="match status" value="1"/>
</dbReference>
<dbReference type="Pfam" id="PF19054">
    <property type="entry name" value="DUF5753"/>
    <property type="match status" value="1"/>
</dbReference>
<dbReference type="InterPro" id="IPR001387">
    <property type="entry name" value="Cro/C1-type_HTH"/>
</dbReference>
<dbReference type="AlphaFoldDB" id="A0A7X6I0H0"/>
<dbReference type="CDD" id="cd00093">
    <property type="entry name" value="HTH_XRE"/>
    <property type="match status" value="1"/>
</dbReference>
<evidence type="ECO:0000313" key="3">
    <source>
        <dbReference type="Proteomes" id="UP000578686"/>
    </source>
</evidence>
<reference evidence="2 3" key="1">
    <citation type="submission" date="2020-03" db="EMBL/GenBank/DDBJ databases">
        <title>Draft genome of Streptomyces sp. ventii, isolated from the Axial Seamount in the Pacific Ocean, and resequencing of the two type strains Streptomyces lonarensis strain NCL 716 and Streptomyces bohaiensis strain 11A07.</title>
        <authorList>
            <person name="Loughran R.M."/>
            <person name="Pfannmuller K.M."/>
            <person name="Wasson B.J."/>
            <person name="Deadmond M.C."/>
            <person name="Paddock B.E."/>
            <person name="Koyack M.J."/>
            <person name="Gallegos D.A."/>
            <person name="Mitchell E.A."/>
            <person name="Ushijima B."/>
            <person name="Saw J.H."/>
            <person name="Mcphail K.L."/>
            <person name="Videau P."/>
        </authorList>
    </citation>
    <scope>NUCLEOTIDE SEQUENCE [LARGE SCALE GENOMIC DNA]</scope>
    <source>
        <strain evidence="2 3">NCL716</strain>
    </source>
</reference>
<dbReference type="InterPro" id="IPR010982">
    <property type="entry name" value="Lambda_DNA-bd_dom_sf"/>
</dbReference>
<dbReference type="EMBL" id="JAAVJD010000164">
    <property type="protein sequence ID" value="NJQ07485.1"/>
    <property type="molecule type" value="Genomic_DNA"/>
</dbReference>
<name>A0A7X6I0H0_9ACTN</name>
<dbReference type="SUPFAM" id="SSF47413">
    <property type="entry name" value="lambda repressor-like DNA-binding domains"/>
    <property type="match status" value="1"/>
</dbReference>
<evidence type="ECO:0000259" key="1">
    <source>
        <dbReference type="PROSITE" id="PS50943"/>
    </source>
</evidence>
<dbReference type="GO" id="GO:0003677">
    <property type="term" value="F:DNA binding"/>
    <property type="evidence" value="ECO:0007669"/>
    <property type="project" value="InterPro"/>
</dbReference>